<dbReference type="SMART" id="SM01049">
    <property type="entry name" value="Cache_2"/>
    <property type="match status" value="1"/>
</dbReference>
<keyword evidence="8" id="KW-0418">Kinase</keyword>
<dbReference type="EMBL" id="VUYU01000001">
    <property type="protein sequence ID" value="NHZ32279.1"/>
    <property type="molecule type" value="Genomic_DNA"/>
</dbReference>
<comment type="subcellular location">
    <subcellularLocation>
        <location evidence="1">Cell membrane</location>
        <topology evidence="1">Multi-pass membrane protein</topology>
    </subcellularLocation>
</comment>
<accession>A0ABX0LBZ6</accession>
<feature type="signal peptide" evidence="6">
    <location>
        <begin position="1"/>
        <end position="22"/>
    </location>
</feature>
<dbReference type="RefSeq" id="WP_167220945.1">
    <property type="nucleotide sequence ID" value="NZ_VUYU01000001.1"/>
</dbReference>
<keyword evidence="9" id="KW-1185">Reference proteome</keyword>
<evidence type="ECO:0000256" key="6">
    <source>
        <dbReference type="SAM" id="SignalP"/>
    </source>
</evidence>
<dbReference type="InterPro" id="IPR033480">
    <property type="entry name" value="sCache_2"/>
</dbReference>
<name>A0ABX0LBZ6_9BURK</name>
<comment type="caution">
    <text evidence="8">The sequence shown here is derived from an EMBL/GenBank/DDBJ whole genome shotgun (WGS) entry which is preliminary data.</text>
</comment>
<evidence type="ECO:0000313" key="9">
    <source>
        <dbReference type="Proteomes" id="UP000785613"/>
    </source>
</evidence>
<dbReference type="Pfam" id="PF17200">
    <property type="entry name" value="sCache_2"/>
    <property type="match status" value="1"/>
</dbReference>
<evidence type="ECO:0000256" key="5">
    <source>
        <dbReference type="ARBA" id="ARBA00023136"/>
    </source>
</evidence>
<dbReference type="GO" id="GO:0016301">
    <property type="term" value="F:kinase activity"/>
    <property type="evidence" value="ECO:0007669"/>
    <property type="project" value="UniProtKB-KW"/>
</dbReference>
<keyword evidence="2" id="KW-1003">Cell membrane</keyword>
<evidence type="ECO:0000256" key="2">
    <source>
        <dbReference type="ARBA" id="ARBA00022475"/>
    </source>
</evidence>
<dbReference type="Gene3D" id="3.30.450.20">
    <property type="entry name" value="PAS domain"/>
    <property type="match status" value="1"/>
</dbReference>
<reference evidence="8 9" key="1">
    <citation type="submission" date="2019-09" db="EMBL/GenBank/DDBJ databases">
        <title>Taxonomy of Antarctic Massilia spp.: description of Massilia rubra sp. nov., Massilia aquatica sp. nov., Massilia mucilaginosa sp. nov., Massilia frigida sp. nov. isolated from streams, lakes and regoliths.</title>
        <authorList>
            <person name="Holochova P."/>
            <person name="Sedlacek I."/>
            <person name="Kralova S."/>
            <person name="Maslanova I."/>
            <person name="Busse H.-J."/>
            <person name="Stankova E."/>
            <person name="Vrbovska V."/>
            <person name="Kovarovic V."/>
            <person name="Bartak M."/>
            <person name="Svec P."/>
            <person name="Pantucek R."/>
        </authorList>
    </citation>
    <scope>NUCLEOTIDE SEQUENCE [LARGE SCALE GENOMIC DNA]</scope>
    <source>
        <strain evidence="8 9">CCM 8692</strain>
    </source>
</reference>
<keyword evidence="6" id="KW-0732">Signal</keyword>
<feature type="chain" id="PRO_5045421334" evidence="6">
    <location>
        <begin position="23"/>
        <end position="154"/>
    </location>
</feature>
<evidence type="ECO:0000256" key="4">
    <source>
        <dbReference type="ARBA" id="ARBA00022989"/>
    </source>
</evidence>
<evidence type="ECO:0000256" key="3">
    <source>
        <dbReference type="ARBA" id="ARBA00022692"/>
    </source>
</evidence>
<evidence type="ECO:0000256" key="1">
    <source>
        <dbReference type="ARBA" id="ARBA00004651"/>
    </source>
</evidence>
<keyword evidence="5" id="KW-0472">Membrane</keyword>
<gene>
    <name evidence="8" type="ORF">F0185_01550</name>
</gene>
<evidence type="ECO:0000313" key="8">
    <source>
        <dbReference type="EMBL" id="NHZ32279.1"/>
    </source>
</evidence>
<keyword evidence="3" id="KW-0812">Transmembrane</keyword>
<keyword evidence="8" id="KW-0808">Transferase</keyword>
<evidence type="ECO:0000259" key="7">
    <source>
        <dbReference type="SMART" id="SM01049"/>
    </source>
</evidence>
<sequence>MRKLFQIALICCAAVFCTSAFAAASDHGSAEEAKALVQKVIAYMKANGREKTIAEINDMQSTRFRDRDLYVTINDMSMKNLAHGANAKMQGKDLIDLKDADGKPFMRERLDLVKTKGKGWQDYKFVNPVTKQIEPKSMYFEKYEDLIINCGIYK</sequence>
<feature type="domain" description="Single Cache" evidence="7">
    <location>
        <begin position="22"/>
        <end position="107"/>
    </location>
</feature>
<protein>
    <submittedName>
        <fullName evidence="8">Histidine kinase</fullName>
    </submittedName>
</protein>
<organism evidence="8 9">
    <name type="scientific">Massilia rubra</name>
    <dbReference type="NCBI Taxonomy" id="2607910"/>
    <lineage>
        <taxon>Bacteria</taxon>
        <taxon>Pseudomonadati</taxon>
        <taxon>Pseudomonadota</taxon>
        <taxon>Betaproteobacteria</taxon>
        <taxon>Burkholderiales</taxon>
        <taxon>Oxalobacteraceae</taxon>
        <taxon>Telluria group</taxon>
        <taxon>Massilia</taxon>
    </lineage>
</organism>
<proteinExistence type="predicted"/>
<keyword evidence="4" id="KW-1133">Transmembrane helix</keyword>
<dbReference type="Proteomes" id="UP000785613">
    <property type="component" value="Unassembled WGS sequence"/>
</dbReference>